<feature type="domain" description="DUF3868" evidence="1">
    <location>
        <begin position="5"/>
        <end position="90"/>
    </location>
</feature>
<dbReference type="SUPFAM" id="SSF103088">
    <property type="entry name" value="OmpA-like"/>
    <property type="match status" value="1"/>
</dbReference>
<evidence type="ECO:0000313" key="3">
    <source>
        <dbReference type="Proteomes" id="UP000824028"/>
    </source>
</evidence>
<gene>
    <name evidence="2" type="ORF">H9814_02190</name>
</gene>
<dbReference type="InterPro" id="IPR011990">
    <property type="entry name" value="TPR-like_helical_dom_sf"/>
</dbReference>
<dbReference type="Gene3D" id="3.30.1330.60">
    <property type="entry name" value="OmpA-like domain"/>
    <property type="match status" value="1"/>
</dbReference>
<accession>A0A9D2J0C9</accession>
<dbReference type="InterPro" id="IPR036737">
    <property type="entry name" value="OmpA-like_sf"/>
</dbReference>
<organism evidence="2 3">
    <name type="scientific">Candidatus Bacteroides merdigallinarum</name>
    <dbReference type="NCBI Taxonomy" id="2838473"/>
    <lineage>
        <taxon>Bacteria</taxon>
        <taxon>Pseudomonadati</taxon>
        <taxon>Bacteroidota</taxon>
        <taxon>Bacteroidia</taxon>
        <taxon>Bacteroidales</taxon>
        <taxon>Bacteroidaceae</taxon>
        <taxon>Bacteroides</taxon>
    </lineage>
</organism>
<dbReference type="InterPro" id="IPR024480">
    <property type="entry name" value="DUF3868"/>
</dbReference>
<dbReference type="EMBL" id="DXBX01000018">
    <property type="protein sequence ID" value="HIZ32345.1"/>
    <property type="molecule type" value="Genomic_DNA"/>
</dbReference>
<proteinExistence type="predicted"/>
<dbReference type="Proteomes" id="UP000824028">
    <property type="component" value="Unassembled WGS sequence"/>
</dbReference>
<dbReference type="SUPFAM" id="SSF48452">
    <property type="entry name" value="TPR-like"/>
    <property type="match status" value="1"/>
</dbReference>
<dbReference type="Gene3D" id="1.25.40.10">
    <property type="entry name" value="Tetratricopeptide repeat domain"/>
    <property type="match status" value="1"/>
</dbReference>
<protein>
    <submittedName>
        <fullName evidence="2">DUF3868 domain-containing protein</fullName>
    </submittedName>
</protein>
<dbReference type="Pfam" id="PF12984">
    <property type="entry name" value="DUF3868"/>
    <property type="match status" value="1"/>
</dbReference>
<evidence type="ECO:0000313" key="2">
    <source>
        <dbReference type="EMBL" id="HIZ32345.1"/>
    </source>
</evidence>
<evidence type="ECO:0000259" key="1">
    <source>
        <dbReference type="Pfam" id="PF12984"/>
    </source>
</evidence>
<dbReference type="AlphaFoldDB" id="A0A9D2J0C9"/>
<name>A0A9D2J0C9_9BACE</name>
<reference evidence="2" key="2">
    <citation type="submission" date="2021-04" db="EMBL/GenBank/DDBJ databases">
        <authorList>
            <person name="Gilroy R."/>
        </authorList>
    </citation>
    <scope>NUCLEOTIDE SEQUENCE</scope>
    <source>
        <strain evidence="2">ChiHjej9B8-1298</strain>
    </source>
</reference>
<comment type="caution">
    <text evidence="2">The sequence shown here is derived from an EMBL/GenBank/DDBJ whole genome shotgun (WGS) entry which is preliminary data.</text>
</comment>
<sequence length="483" mass="54498">MRRLIGIILLLACTGGTLRAQEMGGTRVENLRMERNGHYLVVEMDVVLAGLQVESNRAVLLTPSIVQGADSLALPSIGVYGRTRYYQYVRGDEGMLSGLDELVYRASEMPDTVAYRAMVAYEPWMNYSQLEIVRRDFGCCRTLLAEQGITLEGYHEAVAWLPALAYVRPEAKGEKVFALSGSAFVDFPVDQTVIYPEYRRNTAELGKIAASIDSLRGDGDITLKTVTLKGYASPEGTYAHNTYLAKERTRALKRHILQLYDFDESLILTDYETEDWQGLRRYVEASNLTHRAEILARIDGDEEPDAKEHRIRADFPEDYRFLLQHCYPALRHTDYRIEYIVRRYSNVEEIKQILSTKPQKLSLDEFYLVAQAYEPGSDEFNEVFETAVRMYPEDETANLNAANTALQRRDTAAAARYLVKAGDLPEATYARGVLAYLTGDTKEARRLWQAAKEAGVPQAEAALRQLAVLSGNANNDSMFKSSK</sequence>
<reference evidence="2" key="1">
    <citation type="journal article" date="2021" name="PeerJ">
        <title>Extensive microbial diversity within the chicken gut microbiome revealed by metagenomics and culture.</title>
        <authorList>
            <person name="Gilroy R."/>
            <person name="Ravi A."/>
            <person name="Getino M."/>
            <person name="Pursley I."/>
            <person name="Horton D.L."/>
            <person name="Alikhan N.F."/>
            <person name="Baker D."/>
            <person name="Gharbi K."/>
            <person name="Hall N."/>
            <person name="Watson M."/>
            <person name="Adriaenssens E.M."/>
            <person name="Foster-Nyarko E."/>
            <person name="Jarju S."/>
            <person name="Secka A."/>
            <person name="Antonio M."/>
            <person name="Oren A."/>
            <person name="Chaudhuri R.R."/>
            <person name="La Ragione R."/>
            <person name="Hildebrand F."/>
            <person name="Pallen M.J."/>
        </authorList>
    </citation>
    <scope>NUCLEOTIDE SEQUENCE</scope>
    <source>
        <strain evidence="2">ChiHjej9B8-1298</strain>
    </source>
</reference>